<dbReference type="PROSITE" id="PS50943">
    <property type="entry name" value="HTH_CROC1"/>
    <property type="match status" value="1"/>
</dbReference>
<dbReference type="EMBL" id="JACHOR010000004">
    <property type="protein sequence ID" value="MBB5747034.1"/>
    <property type="molecule type" value="Genomic_DNA"/>
</dbReference>
<reference evidence="3 4" key="1">
    <citation type="submission" date="2020-08" db="EMBL/GenBank/DDBJ databases">
        <title>Genomic Encyclopedia of Type Strains, Phase IV (KMG-IV): sequencing the most valuable type-strain genomes for metagenomic binning, comparative biology and taxonomic classification.</title>
        <authorList>
            <person name="Goeker M."/>
        </authorList>
    </citation>
    <scope>NUCLEOTIDE SEQUENCE [LARGE SCALE GENOMIC DNA]</scope>
    <source>
        <strain evidence="3 4">DSM 4737</strain>
    </source>
</reference>
<proteinExistence type="predicted"/>
<name>A0A7W9CKA6_9CAUL</name>
<evidence type="ECO:0000313" key="3">
    <source>
        <dbReference type="EMBL" id="MBB5747034.1"/>
    </source>
</evidence>
<organism evidence="3 4">
    <name type="scientific">Brevundimonas variabilis</name>
    <dbReference type="NCBI Taxonomy" id="74312"/>
    <lineage>
        <taxon>Bacteria</taxon>
        <taxon>Pseudomonadati</taxon>
        <taxon>Pseudomonadota</taxon>
        <taxon>Alphaproteobacteria</taxon>
        <taxon>Caulobacterales</taxon>
        <taxon>Caulobacteraceae</taxon>
        <taxon>Brevundimonas</taxon>
    </lineage>
</organism>
<dbReference type="InterPro" id="IPR001387">
    <property type="entry name" value="Cro/C1-type_HTH"/>
</dbReference>
<keyword evidence="4" id="KW-1185">Reference proteome</keyword>
<dbReference type="RefSeq" id="WP_183213987.1">
    <property type="nucleotide sequence ID" value="NZ_JACHOR010000004.1"/>
</dbReference>
<dbReference type="GO" id="GO:0003677">
    <property type="term" value="F:DNA binding"/>
    <property type="evidence" value="ECO:0007669"/>
    <property type="project" value="InterPro"/>
</dbReference>
<evidence type="ECO:0000259" key="2">
    <source>
        <dbReference type="PROSITE" id="PS50943"/>
    </source>
</evidence>
<feature type="compositionally biased region" description="Basic and acidic residues" evidence="1">
    <location>
        <begin position="86"/>
        <end position="101"/>
    </location>
</feature>
<feature type="domain" description="HTH cro/C1-type" evidence="2">
    <location>
        <begin position="20"/>
        <end position="72"/>
    </location>
</feature>
<dbReference type="Pfam" id="PF01381">
    <property type="entry name" value="HTH_3"/>
    <property type="match status" value="1"/>
</dbReference>
<feature type="region of interest" description="Disordered" evidence="1">
    <location>
        <begin position="79"/>
        <end position="117"/>
    </location>
</feature>
<dbReference type="AlphaFoldDB" id="A0A7W9CKA6"/>
<accession>A0A7W9CKA6</accession>
<protein>
    <submittedName>
        <fullName evidence="3">Transcriptional regulator with XRE-family HTH domain</fullName>
    </submittedName>
</protein>
<dbReference type="CDD" id="cd00093">
    <property type="entry name" value="HTH_XRE"/>
    <property type="match status" value="1"/>
</dbReference>
<dbReference type="Proteomes" id="UP000545037">
    <property type="component" value="Unassembled WGS sequence"/>
</dbReference>
<dbReference type="Gene3D" id="1.10.260.40">
    <property type="entry name" value="lambda repressor-like DNA-binding domains"/>
    <property type="match status" value="1"/>
</dbReference>
<sequence>MKITNLTTDDAVLEEFGRRMAEARLAKAMTQAQFALAAGVSKRTIERLEDGGSVQVANLIRCLRALDKLEGLDRLVAETPPNPIDLLERQGKTRQRARPDADSGAGSGAPWTWGDET</sequence>
<gene>
    <name evidence="3" type="ORF">GGR13_002641</name>
</gene>
<comment type="caution">
    <text evidence="3">The sequence shown here is derived from an EMBL/GenBank/DDBJ whole genome shotgun (WGS) entry which is preliminary data.</text>
</comment>
<dbReference type="SMART" id="SM00530">
    <property type="entry name" value="HTH_XRE"/>
    <property type="match status" value="1"/>
</dbReference>
<dbReference type="SUPFAM" id="SSF47413">
    <property type="entry name" value="lambda repressor-like DNA-binding domains"/>
    <property type="match status" value="1"/>
</dbReference>
<evidence type="ECO:0000256" key="1">
    <source>
        <dbReference type="SAM" id="MobiDB-lite"/>
    </source>
</evidence>
<evidence type="ECO:0000313" key="4">
    <source>
        <dbReference type="Proteomes" id="UP000545037"/>
    </source>
</evidence>
<dbReference type="InterPro" id="IPR010982">
    <property type="entry name" value="Lambda_DNA-bd_dom_sf"/>
</dbReference>